<evidence type="ECO:0000256" key="1">
    <source>
        <dbReference type="SAM" id="MobiDB-lite"/>
    </source>
</evidence>
<dbReference type="AlphaFoldDB" id="A0A453EJB1"/>
<dbReference type="Proteomes" id="UP000015105">
    <property type="component" value="Chromosome 3D"/>
</dbReference>
<dbReference type="EnsemblPlants" id="AET3Gv20364300.12">
    <property type="protein sequence ID" value="AET3Gv20364300.12"/>
    <property type="gene ID" value="AET3Gv20364300"/>
</dbReference>
<feature type="compositionally biased region" description="Polar residues" evidence="1">
    <location>
        <begin position="108"/>
        <end position="120"/>
    </location>
</feature>
<organism evidence="2 3">
    <name type="scientific">Aegilops tauschii subsp. strangulata</name>
    <name type="common">Goatgrass</name>
    <dbReference type="NCBI Taxonomy" id="200361"/>
    <lineage>
        <taxon>Eukaryota</taxon>
        <taxon>Viridiplantae</taxon>
        <taxon>Streptophyta</taxon>
        <taxon>Embryophyta</taxon>
        <taxon>Tracheophyta</taxon>
        <taxon>Spermatophyta</taxon>
        <taxon>Magnoliopsida</taxon>
        <taxon>Liliopsida</taxon>
        <taxon>Poales</taxon>
        <taxon>Poaceae</taxon>
        <taxon>BOP clade</taxon>
        <taxon>Pooideae</taxon>
        <taxon>Triticodae</taxon>
        <taxon>Triticeae</taxon>
        <taxon>Triticinae</taxon>
        <taxon>Aegilops</taxon>
    </lineage>
</organism>
<dbReference type="Gramene" id="AET3Gv20364300.12">
    <property type="protein sequence ID" value="AET3Gv20364300.12"/>
    <property type="gene ID" value="AET3Gv20364300"/>
</dbReference>
<reference evidence="2" key="5">
    <citation type="journal article" date="2021" name="G3 (Bethesda)">
        <title>Aegilops tauschii genome assembly Aet v5.0 features greater sequence contiguity and improved annotation.</title>
        <authorList>
            <person name="Wang L."/>
            <person name="Zhu T."/>
            <person name="Rodriguez J.C."/>
            <person name="Deal K.R."/>
            <person name="Dubcovsky J."/>
            <person name="McGuire P.E."/>
            <person name="Lux T."/>
            <person name="Spannagl M."/>
            <person name="Mayer K.F.X."/>
            <person name="Baldrich P."/>
            <person name="Meyers B.C."/>
            <person name="Huo N."/>
            <person name="Gu Y.Q."/>
            <person name="Zhou H."/>
            <person name="Devos K.M."/>
            <person name="Bennetzen J.L."/>
            <person name="Unver T."/>
            <person name="Budak H."/>
            <person name="Gulick P.J."/>
            <person name="Galiba G."/>
            <person name="Kalapos B."/>
            <person name="Nelson D.R."/>
            <person name="Li P."/>
            <person name="You F.M."/>
            <person name="Luo M.C."/>
            <person name="Dvorak J."/>
        </authorList>
    </citation>
    <scope>NUCLEOTIDE SEQUENCE [LARGE SCALE GENOMIC DNA]</scope>
    <source>
        <strain evidence="2">cv. AL8/78</strain>
    </source>
</reference>
<reference evidence="3" key="1">
    <citation type="journal article" date="2014" name="Science">
        <title>Ancient hybridizations among the ancestral genomes of bread wheat.</title>
        <authorList>
            <consortium name="International Wheat Genome Sequencing Consortium,"/>
            <person name="Marcussen T."/>
            <person name="Sandve S.R."/>
            <person name="Heier L."/>
            <person name="Spannagl M."/>
            <person name="Pfeifer M."/>
            <person name="Jakobsen K.S."/>
            <person name="Wulff B.B."/>
            <person name="Steuernagel B."/>
            <person name="Mayer K.F."/>
            <person name="Olsen O.A."/>
        </authorList>
    </citation>
    <scope>NUCLEOTIDE SEQUENCE [LARGE SCALE GENOMIC DNA]</scope>
    <source>
        <strain evidence="3">cv. AL8/78</strain>
    </source>
</reference>
<reference evidence="2" key="3">
    <citation type="journal article" date="2017" name="Nature">
        <title>Genome sequence of the progenitor of the wheat D genome Aegilops tauschii.</title>
        <authorList>
            <person name="Luo M.C."/>
            <person name="Gu Y.Q."/>
            <person name="Puiu D."/>
            <person name="Wang H."/>
            <person name="Twardziok S.O."/>
            <person name="Deal K.R."/>
            <person name="Huo N."/>
            <person name="Zhu T."/>
            <person name="Wang L."/>
            <person name="Wang Y."/>
            <person name="McGuire P.E."/>
            <person name="Liu S."/>
            <person name="Long H."/>
            <person name="Ramasamy R.K."/>
            <person name="Rodriguez J.C."/>
            <person name="Van S.L."/>
            <person name="Yuan L."/>
            <person name="Wang Z."/>
            <person name="Xia Z."/>
            <person name="Xiao L."/>
            <person name="Anderson O.D."/>
            <person name="Ouyang S."/>
            <person name="Liang Y."/>
            <person name="Zimin A.V."/>
            <person name="Pertea G."/>
            <person name="Qi P."/>
            <person name="Bennetzen J.L."/>
            <person name="Dai X."/>
            <person name="Dawson M.W."/>
            <person name="Muller H.G."/>
            <person name="Kugler K."/>
            <person name="Rivarola-Duarte L."/>
            <person name="Spannagl M."/>
            <person name="Mayer K.F.X."/>
            <person name="Lu F.H."/>
            <person name="Bevan M.W."/>
            <person name="Leroy P."/>
            <person name="Li P."/>
            <person name="You F.M."/>
            <person name="Sun Q."/>
            <person name="Liu Z."/>
            <person name="Lyons E."/>
            <person name="Wicker T."/>
            <person name="Salzberg S.L."/>
            <person name="Devos K.M."/>
            <person name="Dvorak J."/>
        </authorList>
    </citation>
    <scope>NUCLEOTIDE SEQUENCE [LARGE SCALE GENOMIC DNA]</scope>
    <source>
        <strain evidence="2">cv. AL8/78</strain>
    </source>
</reference>
<proteinExistence type="predicted"/>
<feature type="compositionally biased region" description="Basic and acidic residues" evidence="1">
    <location>
        <begin position="131"/>
        <end position="147"/>
    </location>
</feature>
<evidence type="ECO:0000313" key="3">
    <source>
        <dbReference type="Proteomes" id="UP000015105"/>
    </source>
</evidence>
<reference evidence="3" key="2">
    <citation type="journal article" date="2017" name="Nat. Plants">
        <title>The Aegilops tauschii genome reveals multiple impacts of transposons.</title>
        <authorList>
            <person name="Zhao G."/>
            <person name="Zou C."/>
            <person name="Li K."/>
            <person name="Wang K."/>
            <person name="Li T."/>
            <person name="Gao L."/>
            <person name="Zhang X."/>
            <person name="Wang H."/>
            <person name="Yang Z."/>
            <person name="Liu X."/>
            <person name="Jiang W."/>
            <person name="Mao L."/>
            <person name="Kong X."/>
            <person name="Jiao Y."/>
            <person name="Jia J."/>
        </authorList>
    </citation>
    <scope>NUCLEOTIDE SEQUENCE [LARGE SCALE GENOMIC DNA]</scope>
    <source>
        <strain evidence="3">cv. AL8/78</strain>
    </source>
</reference>
<keyword evidence="3" id="KW-1185">Reference proteome</keyword>
<reference evidence="2" key="4">
    <citation type="submission" date="2019-03" db="UniProtKB">
        <authorList>
            <consortium name="EnsemblPlants"/>
        </authorList>
    </citation>
    <scope>IDENTIFICATION</scope>
</reference>
<name>A0A453EJB1_AEGTS</name>
<accession>A0A453EJB1</accession>
<evidence type="ECO:0000313" key="2">
    <source>
        <dbReference type="EnsemblPlants" id="AET3Gv20364300.12"/>
    </source>
</evidence>
<protein>
    <submittedName>
        <fullName evidence="2">Uncharacterized protein</fullName>
    </submittedName>
</protein>
<sequence length="147" mass="16177">ALPWPCPDRRSIEETRVAAISPIHEAPKPLLPGSACRALPLHRGRCQSGRCPTDRCQGGRHGVWRGGALVGDLNDGCPGFPKKDRRISYPSLPNRLAVNTMEVTCSSRSRWQRAPSSELNQGKMGFNHRSGHGDAVHGEKHIERGMR</sequence>
<feature type="region of interest" description="Disordered" evidence="1">
    <location>
        <begin position="108"/>
        <end position="147"/>
    </location>
</feature>